<evidence type="ECO:0000313" key="5">
    <source>
        <dbReference type="EMBL" id="SEM83403.1"/>
    </source>
</evidence>
<dbReference type="STRING" id="933059.SAMN04488103_102208"/>
<organism evidence="5 6">
    <name type="scientific">Gemmobacter aquatilis</name>
    <dbReference type="NCBI Taxonomy" id="933059"/>
    <lineage>
        <taxon>Bacteria</taxon>
        <taxon>Pseudomonadati</taxon>
        <taxon>Pseudomonadota</taxon>
        <taxon>Alphaproteobacteria</taxon>
        <taxon>Rhodobacterales</taxon>
        <taxon>Paracoccaceae</taxon>
        <taxon>Gemmobacter</taxon>
    </lineage>
</organism>
<gene>
    <name evidence="5" type="ORF">SAMN04488103_102208</name>
</gene>
<dbReference type="SUPFAM" id="SSF100950">
    <property type="entry name" value="NagB/RpiA/CoA transferase-like"/>
    <property type="match status" value="1"/>
</dbReference>
<dbReference type="Pfam" id="PF00455">
    <property type="entry name" value="DeoRC"/>
    <property type="match status" value="1"/>
</dbReference>
<dbReference type="PRINTS" id="PR00037">
    <property type="entry name" value="HTHLACR"/>
</dbReference>
<dbReference type="Proteomes" id="UP000198761">
    <property type="component" value="Unassembled WGS sequence"/>
</dbReference>
<dbReference type="SUPFAM" id="SSF46785">
    <property type="entry name" value="Winged helix' DNA-binding domain"/>
    <property type="match status" value="1"/>
</dbReference>
<dbReference type="InterPro" id="IPR036390">
    <property type="entry name" value="WH_DNA-bd_sf"/>
</dbReference>
<sequence length="259" mass="27865">MAQTDASTNHRQSEILQALRRAGGSLRIQSLAAELEVTDETVRRNIKRLAEDGLVEKLHGGVRLVDDSDEGDFQTRLQDSPDAKRRIAGCVAGMVADGSSLFLDVGSTTAFIADALRDHRRLTVVTNSVVVAYKLATRNGNRVYFAGGELRAQDGGSFGPDATAFVENFSPDLAILSTTGLSAERGFMLFDLAEARLARLVLTRATRTIVAADSRKFNRIAPVTLGDPQRVRMLVTEAAPPADIAAAAADWGMEIRIAP</sequence>
<dbReference type="PROSITE" id="PS51000">
    <property type="entry name" value="HTH_DEOR_2"/>
    <property type="match status" value="1"/>
</dbReference>
<proteinExistence type="predicted"/>
<feature type="domain" description="HTH deoR-type" evidence="4">
    <location>
        <begin position="9"/>
        <end position="64"/>
    </location>
</feature>
<evidence type="ECO:0000256" key="3">
    <source>
        <dbReference type="ARBA" id="ARBA00023163"/>
    </source>
</evidence>
<dbReference type="RefSeq" id="WP_091297802.1">
    <property type="nucleotide sequence ID" value="NZ_FOCE01000002.1"/>
</dbReference>
<keyword evidence="1" id="KW-0678">Repressor</keyword>
<evidence type="ECO:0000313" key="6">
    <source>
        <dbReference type="Proteomes" id="UP000198761"/>
    </source>
</evidence>
<dbReference type="InterPro" id="IPR037171">
    <property type="entry name" value="NagB/RpiA_transferase-like"/>
</dbReference>
<dbReference type="OrthoDB" id="7688673at2"/>
<reference evidence="5 6" key="1">
    <citation type="submission" date="2016-10" db="EMBL/GenBank/DDBJ databases">
        <authorList>
            <person name="de Groot N.N."/>
        </authorList>
    </citation>
    <scope>NUCLEOTIDE SEQUENCE [LARGE SCALE GENOMIC DNA]</scope>
    <source>
        <strain evidence="5 6">DSM 3857</strain>
    </source>
</reference>
<dbReference type="PANTHER" id="PTHR30363">
    <property type="entry name" value="HTH-TYPE TRANSCRIPTIONAL REGULATOR SRLR-RELATED"/>
    <property type="match status" value="1"/>
</dbReference>
<dbReference type="EMBL" id="FOCE01000002">
    <property type="protein sequence ID" value="SEM83403.1"/>
    <property type="molecule type" value="Genomic_DNA"/>
</dbReference>
<dbReference type="InterPro" id="IPR036388">
    <property type="entry name" value="WH-like_DNA-bd_sf"/>
</dbReference>
<accession>A0A1H8BKS8</accession>
<dbReference type="GO" id="GO:0003700">
    <property type="term" value="F:DNA-binding transcription factor activity"/>
    <property type="evidence" value="ECO:0007669"/>
    <property type="project" value="InterPro"/>
</dbReference>
<keyword evidence="3" id="KW-0804">Transcription</keyword>
<dbReference type="AlphaFoldDB" id="A0A1H8BKS8"/>
<name>A0A1H8BKS8_9RHOB</name>
<keyword evidence="6" id="KW-1185">Reference proteome</keyword>
<dbReference type="InterPro" id="IPR050313">
    <property type="entry name" value="Carb_Metab_HTH_regulators"/>
</dbReference>
<evidence type="ECO:0000256" key="1">
    <source>
        <dbReference type="ARBA" id="ARBA00022491"/>
    </source>
</evidence>
<evidence type="ECO:0000256" key="2">
    <source>
        <dbReference type="ARBA" id="ARBA00023015"/>
    </source>
</evidence>
<dbReference type="SMART" id="SM01134">
    <property type="entry name" value="DeoRC"/>
    <property type="match status" value="1"/>
</dbReference>
<dbReference type="Gene3D" id="3.30.750.70">
    <property type="entry name" value="4-hydroxybutyrate coenzyme like domains"/>
    <property type="match status" value="1"/>
</dbReference>
<dbReference type="InterPro" id="IPR001034">
    <property type="entry name" value="DeoR_HTH"/>
</dbReference>
<dbReference type="SMART" id="SM00420">
    <property type="entry name" value="HTH_DEOR"/>
    <property type="match status" value="1"/>
</dbReference>
<dbReference type="Pfam" id="PF08220">
    <property type="entry name" value="HTH_DeoR"/>
    <property type="match status" value="1"/>
</dbReference>
<protein>
    <submittedName>
        <fullName evidence="5">Transcriptional regulator, DeoR family</fullName>
    </submittedName>
</protein>
<dbReference type="InterPro" id="IPR014036">
    <property type="entry name" value="DeoR-like_C"/>
</dbReference>
<dbReference type="Gene3D" id="1.10.10.10">
    <property type="entry name" value="Winged helix-like DNA-binding domain superfamily/Winged helix DNA-binding domain"/>
    <property type="match status" value="1"/>
</dbReference>
<evidence type="ECO:0000259" key="4">
    <source>
        <dbReference type="PROSITE" id="PS51000"/>
    </source>
</evidence>
<dbReference type="PANTHER" id="PTHR30363:SF4">
    <property type="entry name" value="GLYCEROL-3-PHOSPHATE REGULON REPRESSOR"/>
    <property type="match status" value="1"/>
</dbReference>
<keyword evidence="2" id="KW-0805">Transcription regulation</keyword>